<feature type="signal peptide" evidence="3">
    <location>
        <begin position="1"/>
        <end position="22"/>
    </location>
</feature>
<dbReference type="RefSeq" id="WP_003055223.1">
    <property type="nucleotide sequence ID" value="NZ_AAUJ02000001.1"/>
</dbReference>
<sequence length="508" mass="53836" precursor="true">MQRLLRWLILSCVLSFIGTVGAALPLQDIYCRDGQQGNMCGTKESRKSAYQAWLESPGVRGVCGNGSPAAINSVFVIAESPTSITFNFDERGCDGSGPYGNSGEGLRGSFSRVQSGCPANSTQSGSSCICNQGFSEEAGQCLEGMSSEKACGAAFYNSNAFGNTSLPVVLDGQLNSGSYCQPQGDSIKPGLACAMNFDLEMSWKTDDGNWHSRGMLQPKMIGSNFQPCVPGLDASTNPPDPDKPPELPKKQDSTCPNGYQGQVGAETKCVPSYGYNGVNFAPTTKYDEDDKSRTETTTKTECASGKCTTTNTVKVTDKATGQSTTTSSSSTEVDREWCAKAENKSKCASNGKPAYSGQETTGSSTSGGNGSGGDGDGDDKGGRCGAKGQPPCKIDETGTPDGEGKFDSALDKQAQDHQQRMDTLSGIKNSADKDTSTGTNGGFQWLTHKTCSPWNLGEMKILTETFRLEINICAIEPYVVPVMNFLWILATIWMTFARVASVMGAKVD</sequence>
<evidence type="ECO:0000313" key="4">
    <source>
        <dbReference type="EMBL" id="EED67516.1"/>
    </source>
</evidence>
<evidence type="ECO:0000256" key="2">
    <source>
        <dbReference type="SAM" id="Phobius"/>
    </source>
</evidence>
<evidence type="ECO:0000256" key="3">
    <source>
        <dbReference type="SAM" id="SignalP"/>
    </source>
</evidence>
<feature type="compositionally biased region" description="Gly residues" evidence="1">
    <location>
        <begin position="365"/>
        <end position="374"/>
    </location>
</feature>
<dbReference type="EMBL" id="AAUJ02000001">
    <property type="protein sequence ID" value="EED67516.1"/>
    <property type="molecule type" value="Genomic_DNA"/>
</dbReference>
<accession>B7WUK3</accession>
<evidence type="ECO:0000313" key="5">
    <source>
        <dbReference type="Proteomes" id="UP000003039"/>
    </source>
</evidence>
<feature type="compositionally biased region" description="Basic and acidic residues" evidence="1">
    <location>
        <begin position="240"/>
        <end position="252"/>
    </location>
</feature>
<feature type="chain" id="PRO_5002863173" evidence="3">
    <location>
        <begin position="23"/>
        <end position="508"/>
    </location>
</feature>
<dbReference type="Proteomes" id="UP000003039">
    <property type="component" value="Unassembled WGS sequence"/>
</dbReference>
<feature type="region of interest" description="Disordered" evidence="1">
    <location>
        <begin position="346"/>
        <end position="421"/>
    </location>
</feature>
<evidence type="ECO:0000256" key="1">
    <source>
        <dbReference type="SAM" id="MobiDB-lite"/>
    </source>
</evidence>
<feature type="region of interest" description="Disordered" evidence="1">
    <location>
        <begin position="280"/>
        <end position="300"/>
    </location>
</feature>
<keyword evidence="3" id="KW-0732">Signal</keyword>
<feature type="transmembrane region" description="Helical" evidence="2">
    <location>
        <begin position="478"/>
        <end position="496"/>
    </location>
</feature>
<organism evidence="4 5">
    <name type="scientific">Comamonas testosteroni (strain DSM 14576 / KF-1)</name>
    <name type="common">Pseudomonas testosteroni</name>
    <dbReference type="NCBI Taxonomy" id="399795"/>
    <lineage>
        <taxon>Bacteria</taxon>
        <taxon>Pseudomonadati</taxon>
        <taxon>Pseudomonadota</taxon>
        <taxon>Betaproteobacteria</taxon>
        <taxon>Burkholderiales</taxon>
        <taxon>Comamonadaceae</taxon>
        <taxon>Comamonas</taxon>
    </lineage>
</organism>
<keyword evidence="2" id="KW-0472">Membrane</keyword>
<keyword evidence="2" id="KW-0812">Transmembrane</keyword>
<proteinExistence type="predicted"/>
<feature type="compositionally biased region" description="Basic and acidic residues" evidence="1">
    <location>
        <begin position="285"/>
        <end position="298"/>
    </location>
</feature>
<dbReference type="OrthoDB" id="8855848at2"/>
<protein>
    <submittedName>
        <fullName evidence="4">Uncharacterized protein</fullName>
    </submittedName>
</protein>
<feature type="region of interest" description="Disordered" evidence="1">
    <location>
        <begin position="227"/>
        <end position="258"/>
    </location>
</feature>
<name>B7WUK3_COMTK</name>
<feature type="compositionally biased region" description="Basic and acidic residues" evidence="1">
    <location>
        <begin position="402"/>
        <end position="420"/>
    </location>
</feature>
<gene>
    <name evidence="4" type="ORF">CtesDRAFT_PD2462</name>
</gene>
<comment type="caution">
    <text evidence="4">The sequence shown here is derived from an EMBL/GenBank/DDBJ whole genome shotgun (WGS) entry which is preliminary data.</text>
</comment>
<reference evidence="4 5" key="1">
    <citation type="journal article" date="2004" name="Appl. Environ. Microbiol.">
        <title>Mineralization of individual congeners of linear alkylbenzenesulfonate by defined pairs of heterotrophic bacteria.</title>
        <authorList>
            <person name="Schleheck D."/>
            <person name="Knepper T.P."/>
            <person name="Fischer K."/>
            <person name="Cook A.M."/>
        </authorList>
    </citation>
    <scope>NUCLEOTIDE SEQUENCE [LARGE SCALE GENOMIC DNA]</scope>
    <source>
        <strain evidence="5">DSM 14576 / KF-1</strain>
    </source>
</reference>
<dbReference type="AlphaFoldDB" id="B7WUK3"/>
<keyword evidence="2" id="KW-1133">Transmembrane helix</keyword>